<dbReference type="EMBL" id="JANFNG010000037">
    <property type="protein sequence ID" value="MCQ4084571.1"/>
    <property type="molecule type" value="Genomic_DNA"/>
</dbReference>
<dbReference type="PANTHER" id="PTHR34293">
    <property type="entry name" value="HTH-TYPE TRANSCRIPTIONAL REGULATOR TRMBL2"/>
    <property type="match status" value="1"/>
</dbReference>
<dbReference type="InterPro" id="IPR036388">
    <property type="entry name" value="WH-like_DNA-bd_sf"/>
</dbReference>
<dbReference type="PANTHER" id="PTHR34293:SF1">
    <property type="entry name" value="HTH-TYPE TRANSCRIPTIONAL REGULATOR TRMBL2"/>
    <property type="match status" value="1"/>
</dbReference>
<dbReference type="RefSeq" id="WP_255923635.1">
    <property type="nucleotide sequence ID" value="NZ_JANFNG010000037.1"/>
</dbReference>
<evidence type="ECO:0000313" key="2">
    <source>
        <dbReference type="EMBL" id="MCQ4084571.1"/>
    </source>
</evidence>
<gene>
    <name evidence="2" type="ORF">NGB36_29350</name>
</gene>
<sequence>MDPEEEPVSHLVSLGLARYEARVYLALIRRESYTAAQVAREADVPRQRIYDVLDALVRRRLATAHPGRVATFSAVDPELALTRLMSEQREALERMERVSTTLTAALLPLWSDGRSHSDPLDYIEVLRDPKAISERFADIQEQAGHELLSFSKPPFVTPADNTAGLKAARRLSRSGGTFRSIYTYEALDVPEIREAVERFGRAGEETRFTEELPIKLVIADASLALFDMPDPVAGTGATTCLYIEHPALAACLRLAFLSVWDNASPPDSLKR</sequence>
<accession>A0ABT1Q3R5</accession>
<dbReference type="Proteomes" id="UP001057702">
    <property type="component" value="Unassembled WGS sequence"/>
</dbReference>
<feature type="domain" description="Transcription regulator TrmB N-terminal" evidence="1">
    <location>
        <begin position="13"/>
        <end position="78"/>
    </location>
</feature>
<keyword evidence="3" id="KW-1185">Reference proteome</keyword>
<evidence type="ECO:0000313" key="3">
    <source>
        <dbReference type="Proteomes" id="UP001057702"/>
    </source>
</evidence>
<proteinExistence type="predicted"/>
<dbReference type="InterPro" id="IPR051797">
    <property type="entry name" value="TrmB-like"/>
</dbReference>
<dbReference type="Gene3D" id="1.10.10.10">
    <property type="entry name" value="Winged helix-like DNA-binding domain superfamily/Winged helix DNA-binding domain"/>
    <property type="match status" value="1"/>
</dbReference>
<dbReference type="InterPro" id="IPR036390">
    <property type="entry name" value="WH_DNA-bd_sf"/>
</dbReference>
<protein>
    <submittedName>
        <fullName evidence="2">TrmB family transcriptional regulator</fullName>
    </submittedName>
</protein>
<comment type="caution">
    <text evidence="2">The sequence shown here is derived from an EMBL/GenBank/DDBJ whole genome shotgun (WGS) entry which is preliminary data.</text>
</comment>
<dbReference type="SUPFAM" id="SSF46785">
    <property type="entry name" value="Winged helix' DNA-binding domain"/>
    <property type="match status" value="1"/>
</dbReference>
<dbReference type="InterPro" id="IPR002831">
    <property type="entry name" value="Tscrpt_reg_TrmB_N"/>
</dbReference>
<dbReference type="Pfam" id="PF01978">
    <property type="entry name" value="TrmB"/>
    <property type="match status" value="1"/>
</dbReference>
<evidence type="ECO:0000259" key="1">
    <source>
        <dbReference type="Pfam" id="PF01978"/>
    </source>
</evidence>
<organism evidence="2 3">
    <name type="scientific">Streptomyces humicola</name>
    <dbReference type="NCBI Taxonomy" id="2953240"/>
    <lineage>
        <taxon>Bacteria</taxon>
        <taxon>Bacillati</taxon>
        <taxon>Actinomycetota</taxon>
        <taxon>Actinomycetes</taxon>
        <taxon>Kitasatosporales</taxon>
        <taxon>Streptomycetaceae</taxon>
        <taxon>Streptomyces</taxon>
    </lineage>
</organism>
<name>A0ABT1Q3R5_9ACTN</name>
<reference evidence="2" key="1">
    <citation type="submission" date="2022-06" db="EMBL/GenBank/DDBJ databases">
        <title>Draft genome sequence of Streptomyces sp. RB6PN25 isolated from peat swamp forest in Thailand.</title>
        <authorList>
            <person name="Duangmal K."/>
            <person name="Klaysubun C."/>
        </authorList>
    </citation>
    <scope>NUCLEOTIDE SEQUENCE</scope>
    <source>
        <strain evidence="2">RB6PN25</strain>
    </source>
</reference>